<feature type="domain" description="PTM1-like N-terminal" evidence="4">
    <location>
        <begin position="34"/>
        <end position="181"/>
    </location>
</feature>
<dbReference type="AlphaFoldDB" id="H0GXJ6"/>
<accession>H0GXJ6</accession>
<keyword evidence="1" id="KW-1133">Transmembrane helix</keyword>
<dbReference type="InterPro" id="IPR053938">
    <property type="entry name" value="PTM1-like_N"/>
</dbReference>
<dbReference type="EMBL" id="AGVY01000291">
    <property type="protein sequence ID" value="EHN01494.1"/>
    <property type="molecule type" value="Genomic_DNA"/>
</dbReference>
<evidence type="ECO:0000259" key="3">
    <source>
        <dbReference type="Pfam" id="PF06814"/>
    </source>
</evidence>
<evidence type="ECO:0000259" key="4">
    <source>
        <dbReference type="Pfam" id="PF21902"/>
    </source>
</evidence>
<feature type="domain" description="GOST seven transmembrane" evidence="3">
    <location>
        <begin position="193"/>
        <end position="228"/>
    </location>
</feature>
<keyword evidence="6" id="KW-1185">Reference proteome</keyword>
<dbReference type="HOGENOM" id="CLU_1180790_0_0_1"/>
<evidence type="ECO:0000256" key="2">
    <source>
        <dbReference type="SAM" id="SignalP"/>
    </source>
</evidence>
<keyword evidence="1" id="KW-0812">Transmembrane</keyword>
<reference evidence="5 6" key="1">
    <citation type="journal article" date="2012" name="FEMS Yeast Res.">
        <title>The genome sequence of the wine yeast VIN7 reveals an allotriploid hybrid genome with Saccharomyces cerevisiae and Saccharomyces kudriavzevii origins.</title>
        <authorList>
            <person name="Borneman A.R."/>
            <person name="Desany B.A."/>
            <person name="Riches D."/>
            <person name="Affourtit J.P."/>
            <person name="Forgan A.H."/>
            <person name="Pretorius I.S."/>
            <person name="Egholm M."/>
            <person name="Chambers P.J."/>
        </authorList>
    </citation>
    <scope>NUCLEOTIDE SEQUENCE [LARGE SCALE GENOMIC DNA]</scope>
    <source>
        <strain evidence="5 6">VIN7</strain>
    </source>
</reference>
<keyword evidence="2" id="KW-0732">Signal</keyword>
<organism evidence="5 6">
    <name type="scientific">Saccharomyces cerevisiae x Saccharomyces kudriavzevii (strain VIN7)</name>
    <name type="common">Yeast</name>
    <dbReference type="NCBI Taxonomy" id="1095631"/>
    <lineage>
        <taxon>Eukaryota</taxon>
        <taxon>Fungi</taxon>
        <taxon>Dikarya</taxon>
        <taxon>Ascomycota</taxon>
        <taxon>Saccharomycotina</taxon>
        <taxon>Saccharomycetes</taxon>
        <taxon>Saccharomycetales</taxon>
        <taxon>Saccharomycetaceae</taxon>
        <taxon>Saccharomyces</taxon>
    </lineage>
</organism>
<gene>
    <name evidence="5" type="ORF">VIN7_8372</name>
</gene>
<evidence type="ECO:0000313" key="6">
    <source>
        <dbReference type="Proteomes" id="UP000009009"/>
    </source>
</evidence>
<dbReference type="Pfam" id="PF21902">
    <property type="entry name" value="PTM1-like_N"/>
    <property type="match status" value="1"/>
</dbReference>
<sequence length="235" mass="26784">MSQYCRPFQLLASFLCCFLVFVTANKEKINQRDYQVCAGMYSKEDWKGKVNPFISFNLKKISGLSIDSDPGIIVAIYDFQDFEHLGVEMSDGEMYYVCDDYAVDTGLCEEEDRDKFIIQDVVYDPYTSANRSRANPIMTFSQNEVGLHDVSYPVTETGFYCVTAFKSTGSTKFNAVVNFRNAYGHLAGTEINKLPLYGLLAVAYVVAMALYSFAFWKHKHELLPLQNICWPFSCF</sequence>
<name>H0GXJ6_SACCK</name>
<proteinExistence type="predicted"/>
<dbReference type="OrthoDB" id="19932at2759"/>
<feature type="signal peptide" evidence="2">
    <location>
        <begin position="1"/>
        <end position="24"/>
    </location>
</feature>
<dbReference type="Proteomes" id="UP000009009">
    <property type="component" value="Unassembled WGS sequence"/>
</dbReference>
<evidence type="ECO:0000313" key="5">
    <source>
        <dbReference type="EMBL" id="EHN01494.1"/>
    </source>
</evidence>
<feature type="transmembrane region" description="Helical" evidence="1">
    <location>
        <begin position="196"/>
        <end position="216"/>
    </location>
</feature>
<evidence type="ECO:0000256" key="1">
    <source>
        <dbReference type="SAM" id="Phobius"/>
    </source>
</evidence>
<comment type="caution">
    <text evidence="5">The sequence shown here is derived from an EMBL/GenBank/DDBJ whole genome shotgun (WGS) entry which is preliminary data.</text>
</comment>
<protein>
    <submittedName>
        <fullName evidence="5">Ptm1p</fullName>
    </submittedName>
</protein>
<dbReference type="InterPro" id="IPR053937">
    <property type="entry name" value="GOST_TM"/>
</dbReference>
<feature type="chain" id="PRO_5003533971" evidence="2">
    <location>
        <begin position="25"/>
        <end position="235"/>
    </location>
</feature>
<dbReference type="PhylomeDB" id="H0GXJ6"/>
<dbReference type="Pfam" id="PF06814">
    <property type="entry name" value="GOST_TM"/>
    <property type="match status" value="1"/>
</dbReference>
<keyword evidence="1" id="KW-0472">Membrane</keyword>